<keyword evidence="2" id="KW-0238">DNA-binding</keyword>
<dbReference type="Pfam" id="PF06304">
    <property type="entry name" value="DUF1048"/>
    <property type="match status" value="1"/>
</dbReference>
<evidence type="ECO:0000313" key="3">
    <source>
        <dbReference type="Proteomes" id="UP000291483"/>
    </source>
</evidence>
<reference evidence="2 3" key="1">
    <citation type="submission" date="2019-02" db="EMBL/GenBank/DDBJ databases">
        <title>Sequencing the genomes of 1000 actinobacteria strains.</title>
        <authorList>
            <person name="Klenk H.-P."/>
        </authorList>
    </citation>
    <scope>NUCLEOTIDE SEQUENCE [LARGE SCALE GENOMIC DNA]</scope>
    <source>
        <strain evidence="2 3">DSM 18319</strain>
    </source>
</reference>
<dbReference type="InterPro" id="IPR008316">
    <property type="entry name" value="UCP029876"/>
</dbReference>
<dbReference type="AlphaFoldDB" id="A0A4V2GB73"/>
<dbReference type="SUPFAM" id="SSF158560">
    <property type="entry name" value="BH3980-like"/>
    <property type="match status" value="1"/>
</dbReference>
<comment type="caution">
    <text evidence="2">The sequence shown here is derived from an EMBL/GenBank/DDBJ whole genome shotgun (WGS) entry which is preliminary data.</text>
</comment>
<dbReference type="RefSeq" id="WP_130507157.1">
    <property type="nucleotide sequence ID" value="NZ_SHLC01000001.1"/>
</dbReference>
<proteinExistence type="predicted"/>
<name>A0A4V2GB73_9MICO</name>
<dbReference type="OrthoDB" id="8083683at2"/>
<sequence length="131" mass="14505">MAAKWIETLTGSLEQKKQYKQDKARIDALPEPYGSAAKAMHRYLMYYGGVTDGDTLMTMFGDLADLWERAALDGTPLRDIVGDDPVAFAETFAEAYSGTQWIDKERARLNKAINDAERGRQGADGPREGGQ</sequence>
<keyword evidence="3" id="KW-1185">Reference proteome</keyword>
<dbReference type="EMBL" id="SHLC01000001">
    <property type="protein sequence ID" value="RZU67056.1"/>
    <property type="molecule type" value="Genomic_DNA"/>
</dbReference>
<evidence type="ECO:0000256" key="1">
    <source>
        <dbReference type="SAM" id="MobiDB-lite"/>
    </source>
</evidence>
<dbReference type="GO" id="GO:0003677">
    <property type="term" value="F:DNA binding"/>
    <property type="evidence" value="ECO:0007669"/>
    <property type="project" value="UniProtKB-KW"/>
</dbReference>
<gene>
    <name evidence="2" type="ORF">EV379_3432</name>
</gene>
<protein>
    <submittedName>
        <fullName evidence="2">DNA-binding ferritin-like protein (Dps family)</fullName>
    </submittedName>
</protein>
<evidence type="ECO:0000313" key="2">
    <source>
        <dbReference type="EMBL" id="RZU67056.1"/>
    </source>
</evidence>
<feature type="region of interest" description="Disordered" evidence="1">
    <location>
        <begin position="112"/>
        <end position="131"/>
    </location>
</feature>
<dbReference type="Proteomes" id="UP000291483">
    <property type="component" value="Unassembled WGS sequence"/>
</dbReference>
<dbReference type="Gene3D" id="1.10.1900.10">
    <property type="entry name" value="c-terminal domain of poly(a) binding protein"/>
    <property type="match status" value="1"/>
</dbReference>
<accession>A0A4V2GB73</accession>
<organism evidence="2 3">
    <name type="scientific">Microterricola gilva</name>
    <dbReference type="NCBI Taxonomy" id="393267"/>
    <lineage>
        <taxon>Bacteria</taxon>
        <taxon>Bacillati</taxon>
        <taxon>Actinomycetota</taxon>
        <taxon>Actinomycetes</taxon>
        <taxon>Micrococcales</taxon>
        <taxon>Microbacteriaceae</taxon>
        <taxon>Microterricola</taxon>
    </lineage>
</organism>